<protein>
    <submittedName>
        <fullName evidence="1">Uncharacterized protein</fullName>
    </submittedName>
</protein>
<proteinExistence type="predicted"/>
<dbReference type="EMBL" id="GBXM01014100">
    <property type="protein sequence ID" value="JAH94477.1"/>
    <property type="molecule type" value="Transcribed_RNA"/>
</dbReference>
<dbReference type="AlphaFoldDB" id="A0A0E9WVS5"/>
<reference evidence="1" key="2">
    <citation type="journal article" date="2015" name="Fish Shellfish Immunol.">
        <title>Early steps in the European eel (Anguilla anguilla)-Vibrio vulnificus interaction in the gills: Role of the RtxA13 toxin.</title>
        <authorList>
            <person name="Callol A."/>
            <person name="Pajuelo D."/>
            <person name="Ebbesson L."/>
            <person name="Teles M."/>
            <person name="MacKenzie S."/>
            <person name="Amaro C."/>
        </authorList>
    </citation>
    <scope>NUCLEOTIDE SEQUENCE</scope>
</reference>
<name>A0A0E9WVS5_ANGAN</name>
<accession>A0A0E9WVS5</accession>
<organism evidence="1">
    <name type="scientific">Anguilla anguilla</name>
    <name type="common">European freshwater eel</name>
    <name type="synonym">Muraena anguilla</name>
    <dbReference type="NCBI Taxonomy" id="7936"/>
    <lineage>
        <taxon>Eukaryota</taxon>
        <taxon>Metazoa</taxon>
        <taxon>Chordata</taxon>
        <taxon>Craniata</taxon>
        <taxon>Vertebrata</taxon>
        <taxon>Euteleostomi</taxon>
        <taxon>Actinopterygii</taxon>
        <taxon>Neopterygii</taxon>
        <taxon>Teleostei</taxon>
        <taxon>Anguilliformes</taxon>
        <taxon>Anguillidae</taxon>
        <taxon>Anguilla</taxon>
    </lineage>
</organism>
<evidence type="ECO:0000313" key="1">
    <source>
        <dbReference type="EMBL" id="JAH94477.1"/>
    </source>
</evidence>
<reference evidence="1" key="1">
    <citation type="submission" date="2014-11" db="EMBL/GenBank/DDBJ databases">
        <authorList>
            <person name="Amaro Gonzalez C."/>
        </authorList>
    </citation>
    <scope>NUCLEOTIDE SEQUENCE</scope>
</reference>
<sequence length="83" mass="9426">MVFFFLQNIHCSQLRSGSCEIFKRREKCTCSELKFELTLPLAEVGTEYFQNTECVSHFNMFVQSLASIMLAVLKTGHAIACVV</sequence>